<dbReference type="EC" id="2.3.2.2" evidence="3"/>
<dbReference type="InterPro" id="IPR000101">
    <property type="entry name" value="GGT_peptidase"/>
</dbReference>
<evidence type="ECO:0000313" key="6">
    <source>
        <dbReference type="Proteomes" id="UP000027265"/>
    </source>
</evidence>
<keyword evidence="6" id="KW-1185">Reference proteome</keyword>
<feature type="signal peptide" evidence="4">
    <location>
        <begin position="1"/>
        <end position="23"/>
    </location>
</feature>
<dbReference type="InParanoid" id="A0A067QAT4"/>
<dbReference type="Gene3D" id="3.60.20.40">
    <property type="match status" value="1"/>
</dbReference>
<dbReference type="Pfam" id="PF01019">
    <property type="entry name" value="G_glu_transpept"/>
    <property type="match status" value="1"/>
</dbReference>
<organism evidence="5 6">
    <name type="scientific">Jaapia argillacea MUCL 33604</name>
    <dbReference type="NCBI Taxonomy" id="933084"/>
    <lineage>
        <taxon>Eukaryota</taxon>
        <taxon>Fungi</taxon>
        <taxon>Dikarya</taxon>
        <taxon>Basidiomycota</taxon>
        <taxon>Agaricomycotina</taxon>
        <taxon>Agaricomycetes</taxon>
        <taxon>Agaricomycetidae</taxon>
        <taxon>Jaapiales</taxon>
        <taxon>Jaapiaceae</taxon>
        <taxon>Jaapia</taxon>
    </lineage>
</organism>
<gene>
    <name evidence="5" type="ORF">JAAARDRAFT_175189</name>
</gene>
<name>A0A067QAT4_9AGAM</name>
<comment type="catalytic activity">
    <reaction evidence="3">
        <text>glutathione + H2O = L-cysteinylglycine + L-glutamate</text>
        <dbReference type="Rhea" id="RHEA:28807"/>
        <dbReference type="ChEBI" id="CHEBI:15377"/>
        <dbReference type="ChEBI" id="CHEBI:29985"/>
        <dbReference type="ChEBI" id="CHEBI:57925"/>
        <dbReference type="ChEBI" id="CHEBI:61694"/>
        <dbReference type="EC" id="3.4.19.13"/>
    </reaction>
</comment>
<comment type="pathway">
    <text evidence="3">Sulfur metabolism; glutathione metabolism.</text>
</comment>
<keyword evidence="3" id="KW-0808">Transferase</keyword>
<dbReference type="Proteomes" id="UP000027265">
    <property type="component" value="Unassembled WGS sequence"/>
</dbReference>
<comment type="catalytic activity">
    <reaction evidence="3">
        <text>an N-terminal (5-L-glutamyl)-[peptide] + an alpha-amino acid = 5-L-glutamyl amino acid + an N-terminal L-alpha-aminoacyl-[peptide]</text>
        <dbReference type="Rhea" id="RHEA:23904"/>
        <dbReference type="Rhea" id="RHEA-COMP:9780"/>
        <dbReference type="Rhea" id="RHEA-COMP:9795"/>
        <dbReference type="ChEBI" id="CHEBI:77644"/>
        <dbReference type="ChEBI" id="CHEBI:78597"/>
        <dbReference type="ChEBI" id="CHEBI:78599"/>
        <dbReference type="ChEBI" id="CHEBI:78608"/>
        <dbReference type="EC" id="2.3.2.2"/>
    </reaction>
</comment>
<dbReference type="OrthoDB" id="1081007at2759"/>
<accession>A0A067QAT4</accession>
<dbReference type="InterPro" id="IPR043137">
    <property type="entry name" value="GGT_ssub_C"/>
</dbReference>
<dbReference type="InterPro" id="IPR029055">
    <property type="entry name" value="Ntn_hydrolases_N"/>
</dbReference>
<keyword evidence="3" id="KW-0012">Acyltransferase</keyword>
<dbReference type="PANTHER" id="PTHR11686:SF62">
    <property type="entry name" value="GLUTATHIONE HYDROLASE"/>
    <property type="match status" value="1"/>
</dbReference>
<dbReference type="STRING" id="933084.A0A067QAT4"/>
<dbReference type="EC" id="3.4.19.13" evidence="3"/>
<comment type="function">
    <text evidence="3">Cleaves the gamma-glutamyl peptide bond of glutathione and glutathione conjugates.</text>
</comment>
<dbReference type="Gene3D" id="1.10.246.130">
    <property type="match status" value="1"/>
</dbReference>
<dbReference type="EMBL" id="KL197715">
    <property type="protein sequence ID" value="KDQ59696.1"/>
    <property type="molecule type" value="Genomic_DNA"/>
</dbReference>
<dbReference type="SUPFAM" id="SSF56235">
    <property type="entry name" value="N-terminal nucleophile aminohydrolases (Ntn hydrolases)"/>
    <property type="match status" value="1"/>
</dbReference>
<feature type="chain" id="PRO_5001643880" description="Glutathione hydrolase" evidence="4">
    <location>
        <begin position="24"/>
        <end position="591"/>
    </location>
</feature>
<dbReference type="PANTHER" id="PTHR11686">
    <property type="entry name" value="GAMMA GLUTAMYL TRANSPEPTIDASE"/>
    <property type="match status" value="1"/>
</dbReference>
<dbReference type="PRINTS" id="PR01210">
    <property type="entry name" value="GGTRANSPTASE"/>
</dbReference>
<evidence type="ECO:0000313" key="5">
    <source>
        <dbReference type="EMBL" id="KDQ59696.1"/>
    </source>
</evidence>
<dbReference type="AlphaFoldDB" id="A0A067QAT4"/>
<dbReference type="HOGENOM" id="CLU_014813_4_0_1"/>
<sequence>MLQVKTFSRVLFLICTLCGVANSSPVSSSSAVQKNTFEARTLDPLSGRNGAVASEVGQCSEVGVTILKEGGNAADAIIATAFCVGTISAYHSGIGGGGFMLVRFNTPSGGHDYEMIDFRETMPAGGNETMYINNTNPTASTIGGLAVGVPGEMRGWELLHQRHGQLPWHQLFEPAIDIARNGFLVNVDLANALSSSYEFLTQDPLWAEVYAPNGTLLSLGDTVYRKRYANTLEKLSIYGADYFYKGELAVNTAEAAYSRGGILNTSDLANYTAIVRKPSNITYRNHRIFSTVAPSSGSVVLSALKIFEGYPGNASVADFAVNLTTHRLIQATRFGYGQRTNFGDPAFTRNVSVLEQEFLLESTAAAARAKINDSQTYNALYYDTNNYLVVNDSGTSHIAVVDHTGMAVSLTTTVNLYWGSQIMTTDGIILNGEINPSRPGQTNSFGFAASPANYIAPGKRPQPSIASSIAEDLTTGEFTIATGSAGGSRIVTATLQNLHWYLDVGLQPAAAVNLARWHDQLTNVTYFEIAAPQLGMPGFDNSIVHYLAGLGYNVTYEDESGSTGHIIGRSLDGVFTAASDPRKPAGRGAAY</sequence>
<evidence type="ECO:0000256" key="3">
    <source>
        <dbReference type="RuleBase" id="RU368068"/>
    </source>
</evidence>
<feature type="binding site" evidence="2">
    <location>
        <begin position="413"/>
        <end position="415"/>
    </location>
    <ligand>
        <name>L-glutamate</name>
        <dbReference type="ChEBI" id="CHEBI:29985"/>
    </ligand>
</feature>
<dbReference type="GO" id="GO:0103068">
    <property type="term" value="F:leukotriene C4 gamma-glutamyl transferase activity"/>
    <property type="evidence" value="ECO:0007669"/>
    <property type="project" value="UniProtKB-EC"/>
</dbReference>
<dbReference type="FunFam" id="1.10.246.130:FF:000001">
    <property type="entry name" value="Gamma-glutamyltransferase 5 isoform 1"/>
    <property type="match status" value="1"/>
</dbReference>
<evidence type="ECO:0000256" key="1">
    <source>
        <dbReference type="PIRSR" id="PIRSR600101-1"/>
    </source>
</evidence>
<comment type="catalytic activity">
    <reaction evidence="3">
        <text>an S-substituted glutathione + H2O = an S-substituted L-cysteinylglycine + L-glutamate</text>
        <dbReference type="Rhea" id="RHEA:59468"/>
        <dbReference type="ChEBI" id="CHEBI:15377"/>
        <dbReference type="ChEBI" id="CHEBI:29985"/>
        <dbReference type="ChEBI" id="CHEBI:90779"/>
        <dbReference type="ChEBI" id="CHEBI:143103"/>
        <dbReference type="EC" id="3.4.19.13"/>
    </reaction>
</comment>
<feature type="binding site" evidence="2">
    <location>
        <position position="487"/>
    </location>
    <ligand>
        <name>L-glutamate</name>
        <dbReference type="ChEBI" id="CHEBI:29985"/>
    </ligand>
</feature>
<reference evidence="6" key="1">
    <citation type="journal article" date="2014" name="Proc. Natl. Acad. Sci. U.S.A.">
        <title>Extensive sampling of basidiomycete genomes demonstrates inadequacy of the white-rot/brown-rot paradigm for wood decay fungi.</title>
        <authorList>
            <person name="Riley R."/>
            <person name="Salamov A.A."/>
            <person name="Brown D.W."/>
            <person name="Nagy L.G."/>
            <person name="Floudas D."/>
            <person name="Held B.W."/>
            <person name="Levasseur A."/>
            <person name="Lombard V."/>
            <person name="Morin E."/>
            <person name="Otillar R."/>
            <person name="Lindquist E.A."/>
            <person name="Sun H."/>
            <person name="LaButti K.M."/>
            <person name="Schmutz J."/>
            <person name="Jabbour D."/>
            <person name="Luo H."/>
            <person name="Baker S.E."/>
            <person name="Pisabarro A.G."/>
            <person name="Walton J.D."/>
            <person name="Blanchette R.A."/>
            <person name="Henrissat B."/>
            <person name="Martin F."/>
            <person name="Cullen D."/>
            <person name="Hibbett D.S."/>
            <person name="Grigoriev I.V."/>
        </authorList>
    </citation>
    <scope>NUCLEOTIDE SEQUENCE [LARGE SCALE GENOMIC DNA]</scope>
    <source>
        <strain evidence="6">MUCL 33604</strain>
    </source>
</reference>
<dbReference type="GO" id="GO:0006751">
    <property type="term" value="P:glutathione catabolic process"/>
    <property type="evidence" value="ECO:0007669"/>
    <property type="project" value="UniProtKB-UniRule"/>
</dbReference>
<protein>
    <recommendedName>
        <fullName evidence="3">Glutathione hydrolase</fullName>
        <ecNumber evidence="3">2.3.2.2</ecNumber>
        <ecNumber evidence="3">3.4.19.13</ecNumber>
    </recommendedName>
    <alternativeName>
        <fullName evidence="3">Gamma-glutamyltransferase</fullName>
    </alternativeName>
    <alternativeName>
        <fullName evidence="3">Gamma-glutamyltranspeptidase</fullName>
    </alternativeName>
</protein>
<evidence type="ECO:0000256" key="2">
    <source>
        <dbReference type="PIRSR" id="PIRSR600101-2"/>
    </source>
</evidence>
<proteinExistence type="predicted"/>
<feature type="binding site" evidence="2">
    <location>
        <position position="119"/>
    </location>
    <ligand>
        <name>L-glutamate</name>
        <dbReference type="ChEBI" id="CHEBI:29985"/>
    </ligand>
</feature>
<dbReference type="GO" id="GO:0005886">
    <property type="term" value="C:plasma membrane"/>
    <property type="evidence" value="ECO:0007669"/>
    <property type="project" value="TreeGrafter"/>
</dbReference>
<dbReference type="GO" id="GO:0036374">
    <property type="term" value="F:glutathione hydrolase activity"/>
    <property type="evidence" value="ECO:0007669"/>
    <property type="project" value="UniProtKB-UniRule"/>
</dbReference>
<keyword evidence="3" id="KW-0378">Hydrolase</keyword>
<keyword evidence="4" id="KW-0732">Signal</keyword>
<dbReference type="InterPro" id="IPR043138">
    <property type="entry name" value="GGT_lsub"/>
</dbReference>
<dbReference type="UniPathway" id="UPA00204"/>
<feature type="active site" description="Nucleophile" evidence="1">
    <location>
        <position position="395"/>
    </location>
</feature>
<evidence type="ECO:0000256" key="4">
    <source>
        <dbReference type="SAM" id="SignalP"/>
    </source>
</evidence>